<feature type="region of interest" description="Disordered" evidence="1">
    <location>
        <begin position="102"/>
        <end position="169"/>
    </location>
</feature>
<dbReference type="OrthoDB" id="6334764at2759"/>
<sequence>MMQRQGEIQTASQGKEMAESLELPLSVCTGTETPLVKEAALCEVDLQSEIKGENNQESQAIELSESFYALEEPQNGQVGSAMMPAVPPTGVDDNVRSSPSAIAVESPCDETNPTRKEADHRESSPQRQDDLQLSFGGKDENHTVLEPQADPENLKSSTSPSSLSSLTSRDFDEPCVSVEFAGYVTQETCCKFVCEIFKYLLYQRQQLPMPFEQMVFFEKKRQAMILTNELGSRKPQKEDGWDSKKCQRAVDDLEEILHNLEVLFSHSLVPRVLFLLGGNIMLPKELYEVNLQEIALGPNEQSLKPATCLRKIFRTLFMADIFSDPKSVQLMTTTVMVQCHRNCGVSWFRPKVEYTVPTRVKKQIIALSCSAGAELSHQTLFQMDHTDWDDYIWFQAPVTVKGFYK</sequence>
<evidence type="ECO:0000313" key="2">
    <source>
        <dbReference type="EMBL" id="KAG2467194.1"/>
    </source>
</evidence>
<gene>
    <name evidence="2" type="primary">Mad2l1bp</name>
    <name evidence="2" type="ORF">GTO96_0010217</name>
</gene>
<feature type="region of interest" description="Disordered" evidence="1">
    <location>
        <begin position="78"/>
        <end position="97"/>
    </location>
</feature>
<feature type="compositionally biased region" description="Low complexity" evidence="1">
    <location>
        <begin position="156"/>
        <end position="168"/>
    </location>
</feature>
<feature type="compositionally biased region" description="Polar residues" evidence="1">
    <location>
        <begin position="1"/>
        <end position="13"/>
    </location>
</feature>
<feature type="compositionally biased region" description="Basic and acidic residues" evidence="1">
    <location>
        <begin position="112"/>
        <end position="130"/>
    </location>
</feature>
<evidence type="ECO:0000256" key="1">
    <source>
        <dbReference type="SAM" id="MobiDB-lite"/>
    </source>
</evidence>
<protein>
    <submittedName>
        <fullName evidence="2">MD2BP protein</fullName>
    </submittedName>
</protein>
<proteinExistence type="predicted"/>
<dbReference type="PANTHER" id="PTHR15681:SF1">
    <property type="entry name" value="MAD2L1-BINDING PROTEIN"/>
    <property type="match status" value="1"/>
</dbReference>
<reference evidence="2 3" key="1">
    <citation type="journal article" date="2021" name="Cell">
        <title>Tracing the genetic footprints of vertebrate landing in non-teleost ray-finned fishes.</title>
        <authorList>
            <person name="Bi X."/>
            <person name="Wang K."/>
            <person name="Yang L."/>
            <person name="Pan H."/>
            <person name="Jiang H."/>
            <person name="Wei Q."/>
            <person name="Fang M."/>
            <person name="Yu H."/>
            <person name="Zhu C."/>
            <person name="Cai Y."/>
            <person name="He Y."/>
            <person name="Gan X."/>
            <person name="Zeng H."/>
            <person name="Yu D."/>
            <person name="Zhu Y."/>
            <person name="Jiang H."/>
            <person name="Qiu Q."/>
            <person name="Yang H."/>
            <person name="Zhang Y.E."/>
            <person name="Wang W."/>
            <person name="Zhu M."/>
            <person name="He S."/>
            <person name="Zhang G."/>
        </authorList>
    </citation>
    <scope>NUCLEOTIDE SEQUENCE [LARGE SCALE GENOMIC DNA]</scope>
    <source>
        <strain evidence="2">Bchr_013</strain>
    </source>
</reference>
<keyword evidence="3" id="KW-1185">Reference proteome</keyword>
<dbReference type="InterPro" id="IPR053729">
    <property type="entry name" value="MAD2L1BP_domain_sf"/>
</dbReference>
<dbReference type="Gene3D" id="3.30.900.20">
    <property type="match status" value="1"/>
</dbReference>
<dbReference type="AlphaFoldDB" id="A0A8X7XGE9"/>
<feature type="non-terminal residue" evidence="2">
    <location>
        <position position="1"/>
    </location>
</feature>
<dbReference type="Pfam" id="PF06581">
    <property type="entry name" value="p31comet"/>
    <property type="match status" value="1"/>
</dbReference>
<feature type="region of interest" description="Disordered" evidence="1">
    <location>
        <begin position="1"/>
        <end position="20"/>
    </location>
</feature>
<comment type="caution">
    <text evidence="2">The sequence shown here is derived from an EMBL/GenBank/DDBJ whole genome shotgun (WGS) entry which is preliminary data.</text>
</comment>
<organism evidence="2 3">
    <name type="scientific">Polypterus senegalus</name>
    <name type="common">Senegal bichir</name>
    <dbReference type="NCBI Taxonomy" id="55291"/>
    <lineage>
        <taxon>Eukaryota</taxon>
        <taxon>Metazoa</taxon>
        <taxon>Chordata</taxon>
        <taxon>Craniata</taxon>
        <taxon>Vertebrata</taxon>
        <taxon>Euteleostomi</taxon>
        <taxon>Actinopterygii</taxon>
        <taxon>Polypteriformes</taxon>
        <taxon>Polypteridae</taxon>
        <taxon>Polypterus</taxon>
    </lineage>
</organism>
<dbReference type="PANTHER" id="PTHR15681">
    <property type="entry name" value="MAD2L1-BINDING PROTEIN"/>
    <property type="match status" value="1"/>
</dbReference>
<feature type="non-terminal residue" evidence="2">
    <location>
        <position position="405"/>
    </location>
</feature>
<dbReference type="InterPro" id="IPR009511">
    <property type="entry name" value="MAD1/Cdc20-bound-Mad2-bd"/>
</dbReference>
<dbReference type="GO" id="GO:0007096">
    <property type="term" value="P:regulation of exit from mitosis"/>
    <property type="evidence" value="ECO:0007669"/>
    <property type="project" value="InterPro"/>
</dbReference>
<evidence type="ECO:0000313" key="3">
    <source>
        <dbReference type="Proteomes" id="UP000886611"/>
    </source>
</evidence>
<dbReference type="Proteomes" id="UP000886611">
    <property type="component" value="Unassembled WGS sequence"/>
</dbReference>
<name>A0A8X7XGE9_POLSE</name>
<dbReference type="EMBL" id="JAATIS010000859">
    <property type="protein sequence ID" value="KAG2467194.1"/>
    <property type="molecule type" value="Genomic_DNA"/>
</dbReference>
<dbReference type="GO" id="GO:0005634">
    <property type="term" value="C:nucleus"/>
    <property type="evidence" value="ECO:0007669"/>
    <property type="project" value="InterPro"/>
</dbReference>
<accession>A0A8X7XGE9</accession>